<accession>A0ABS5WCD0</accession>
<dbReference type="Pfam" id="PF01497">
    <property type="entry name" value="Peripla_BP_2"/>
    <property type="match status" value="1"/>
</dbReference>
<sequence length="374" mass="41948">MFCLFIACKTDKKTDFSLPNTPAAEIEISHAKGFTIEKSNNGLTIIEVSSAWPGANTSFKYALIPKDKMASMTLNKDDYDAIITTPVERLIVTSTTHIPSLEALGVIDKLVGFPKTELISSENTRKLIDNGEIKELGNNETLNTEITISLRPDVVVGFGMNNQNKAYETVIRSNIPLVYNGDWTEESPLGKAEWIKFFAPFFGLETKADSVFKSIEKSYLQTKAIVKNVTKKPTVLTGGLYKDVWHVAGGKSWMAQFLKDAKTDYLWKDTPETGGIGQSLETVLATAQHADYWLNPSMLTSYEDMEESNKHYTQFDAYKNKMVFSNTLAKGATGGLLYYELAPMRPDIVLKDLIHIFHPELLPDHELYFFKPLE</sequence>
<dbReference type="EMBL" id="JACATN010000002">
    <property type="protein sequence ID" value="MBT2161063.1"/>
    <property type="molecule type" value="Genomic_DNA"/>
</dbReference>
<dbReference type="Proteomes" id="UP000740413">
    <property type="component" value="Unassembled WGS sequence"/>
</dbReference>
<gene>
    <name evidence="2" type="ORF">HW347_07285</name>
</gene>
<feature type="domain" description="Fe/B12 periplasmic-binding" evidence="1">
    <location>
        <begin position="89"/>
        <end position="361"/>
    </location>
</feature>
<reference evidence="2 3" key="1">
    <citation type="submission" date="2020-06" db="EMBL/GenBank/DDBJ databases">
        <authorList>
            <person name="Isaeva M.P."/>
            <person name="Chernysheva N.Y."/>
        </authorList>
    </citation>
    <scope>NUCLEOTIDE SEQUENCE [LARGE SCALE GENOMIC DNA]</scope>
    <source>
        <strain evidence="2 3">KMM 6746</strain>
    </source>
</reference>
<keyword evidence="3" id="KW-1185">Reference proteome</keyword>
<reference evidence="3" key="2">
    <citation type="submission" date="2023-07" db="EMBL/GenBank/DDBJ databases">
        <title>Zobellia barbeyronii sp. nov., a new marine flavobacterium, isolated from green and red algae.</title>
        <authorList>
            <person name="Nedashkovskaya O.I."/>
            <person name="Otstavnykh N."/>
            <person name="Zhukova N."/>
            <person name="Guzev K."/>
            <person name="Chausova V."/>
            <person name="Tekutyeva L."/>
            <person name="Mikhailov V."/>
            <person name="Isaeva M."/>
        </authorList>
    </citation>
    <scope>NUCLEOTIDE SEQUENCE [LARGE SCALE GENOMIC DNA]</scope>
    <source>
        <strain evidence="3">KMM 6746</strain>
    </source>
</reference>
<name>A0ABS5WCD0_9FLAO</name>
<evidence type="ECO:0000313" key="2">
    <source>
        <dbReference type="EMBL" id="MBT2161063.1"/>
    </source>
</evidence>
<organism evidence="2 3">
    <name type="scientific">Zobellia barbeyronii</name>
    <dbReference type="NCBI Taxonomy" id="2748009"/>
    <lineage>
        <taxon>Bacteria</taxon>
        <taxon>Pseudomonadati</taxon>
        <taxon>Bacteroidota</taxon>
        <taxon>Flavobacteriia</taxon>
        <taxon>Flavobacteriales</taxon>
        <taxon>Flavobacteriaceae</taxon>
        <taxon>Zobellia</taxon>
    </lineage>
</organism>
<evidence type="ECO:0000313" key="3">
    <source>
        <dbReference type="Proteomes" id="UP000740413"/>
    </source>
</evidence>
<dbReference type="InterPro" id="IPR050902">
    <property type="entry name" value="ABC_Transporter_SBP"/>
</dbReference>
<dbReference type="Gene3D" id="3.40.50.1980">
    <property type="entry name" value="Nitrogenase molybdenum iron protein domain"/>
    <property type="match status" value="2"/>
</dbReference>
<evidence type="ECO:0000259" key="1">
    <source>
        <dbReference type="PROSITE" id="PS50983"/>
    </source>
</evidence>
<dbReference type="SUPFAM" id="SSF53807">
    <property type="entry name" value="Helical backbone' metal receptor"/>
    <property type="match status" value="1"/>
</dbReference>
<dbReference type="InterPro" id="IPR002491">
    <property type="entry name" value="ABC_transptr_periplasmic_BD"/>
</dbReference>
<dbReference type="PANTHER" id="PTHR30535">
    <property type="entry name" value="VITAMIN B12-BINDING PROTEIN"/>
    <property type="match status" value="1"/>
</dbReference>
<comment type="caution">
    <text evidence="2">The sequence shown here is derived from an EMBL/GenBank/DDBJ whole genome shotgun (WGS) entry which is preliminary data.</text>
</comment>
<dbReference type="PROSITE" id="PS50983">
    <property type="entry name" value="FE_B12_PBP"/>
    <property type="match status" value="1"/>
</dbReference>
<proteinExistence type="predicted"/>
<protein>
    <submittedName>
        <fullName evidence="2">ABC transporter substrate-binding protein</fullName>
    </submittedName>
</protein>
<dbReference type="PANTHER" id="PTHR30535:SF34">
    <property type="entry name" value="MOLYBDATE-BINDING PROTEIN MOLA"/>
    <property type="match status" value="1"/>
</dbReference>